<dbReference type="GO" id="GO:0016853">
    <property type="term" value="F:isomerase activity"/>
    <property type="evidence" value="ECO:0007669"/>
    <property type="project" value="UniProtKB-KW"/>
</dbReference>
<proteinExistence type="predicted"/>
<evidence type="ECO:0000313" key="2">
    <source>
        <dbReference type="EMBL" id="MBB4010875.1"/>
    </source>
</evidence>
<protein>
    <submittedName>
        <fullName evidence="2">Thiol-disulfide isomerase/thioredoxin</fullName>
    </submittedName>
</protein>
<dbReference type="EMBL" id="JACIET010000001">
    <property type="protein sequence ID" value="MBB4010875.1"/>
    <property type="molecule type" value="Genomic_DNA"/>
</dbReference>
<dbReference type="SUPFAM" id="SSF52833">
    <property type="entry name" value="Thioredoxin-like"/>
    <property type="match status" value="1"/>
</dbReference>
<comment type="caution">
    <text evidence="2">The sequence shown here is derived from an EMBL/GenBank/DDBJ whole genome shotgun (WGS) entry which is preliminary data.</text>
</comment>
<name>A0A840BCR5_9RHOO</name>
<gene>
    <name evidence="2" type="ORF">GGR36_000183</name>
</gene>
<dbReference type="Proteomes" id="UP000561045">
    <property type="component" value="Unassembled WGS sequence"/>
</dbReference>
<dbReference type="RefSeq" id="WP_183630882.1">
    <property type="nucleotide sequence ID" value="NZ_BAABLE010000011.1"/>
</dbReference>
<accession>A0A840BCR5</accession>
<sequence>MQYRPLDPGREFLVACLCAEWCGTCRDYRAGFEALQAHFPQMGLIWVDIEDSADHLGDIDVENFPSILIQRGEHVVFFGTVLPDHGLLRRLLETFAAQSVEESAAYAAATPERRGWQTGHNLRALLREA</sequence>
<organism evidence="2 3">
    <name type="scientific">Niveibacterium umoris</name>
    <dbReference type="NCBI Taxonomy" id="1193620"/>
    <lineage>
        <taxon>Bacteria</taxon>
        <taxon>Pseudomonadati</taxon>
        <taxon>Pseudomonadota</taxon>
        <taxon>Betaproteobacteria</taxon>
        <taxon>Rhodocyclales</taxon>
        <taxon>Rhodocyclaceae</taxon>
        <taxon>Niveibacterium</taxon>
    </lineage>
</organism>
<reference evidence="2 3" key="1">
    <citation type="submission" date="2020-08" db="EMBL/GenBank/DDBJ databases">
        <title>Genomic Encyclopedia of Type Strains, Phase IV (KMG-IV): sequencing the most valuable type-strain genomes for metagenomic binning, comparative biology and taxonomic classification.</title>
        <authorList>
            <person name="Goeker M."/>
        </authorList>
    </citation>
    <scope>NUCLEOTIDE SEQUENCE [LARGE SCALE GENOMIC DNA]</scope>
    <source>
        <strain evidence="2 3">DSM 106739</strain>
    </source>
</reference>
<dbReference type="InterPro" id="IPR036249">
    <property type="entry name" value="Thioredoxin-like_sf"/>
</dbReference>
<keyword evidence="2" id="KW-0413">Isomerase</keyword>
<dbReference type="AlphaFoldDB" id="A0A840BCR5"/>
<evidence type="ECO:0000313" key="3">
    <source>
        <dbReference type="Proteomes" id="UP000561045"/>
    </source>
</evidence>
<dbReference type="CDD" id="cd02947">
    <property type="entry name" value="TRX_family"/>
    <property type="match status" value="1"/>
</dbReference>
<evidence type="ECO:0000259" key="1">
    <source>
        <dbReference type="Pfam" id="PF00085"/>
    </source>
</evidence>
<feature type="domain" description="Thioredoxin" evidence="1">
    <location>
        <begin position="16"/>
        <end position="73"/>
    </location>
</feature>
<dbReference type="Gene3D" id="3.40.30.10">
    <property type="entry name" value="Glutaredoxin"/>
    <property type="match status" value="1"/>
</dbReference>
<dbReference type="Pfam" id="PF00085">
    <property type="entry name" value="Thioredoxin"/>
    <property type="match status" value="1"/>
</dbReference>
<keyword evidence="3" id="KW-1185">Reference proteome</keyword>
<dbReference type="InterPro" id="IPR013766">
    <property type="entry name" value="Thioredoxin_domain"/>
</dbReference>